<keyword evidence="5" id="KW-0804">Transcription</keyword>
<dbReference type="Proteomes" id="UP000515856">
    <property type="component" value="Chromosome"/>
</dbReference>
<dbReference type="InterPro" id="IPR058211">
    <property type="entry name" value="VanR-like"/>
</dbReference>
<dbReference type="Pfam" id="PF00072">
    <property type="entry name" value="Response_reg"/>
    <property type="match status" value="1"/>
</dbReference>
<evidence type="ECO:0000256" key="4">
    <source>
        <dbReference type="ARBA" id="ARBA00023125"/>
    </source>
</evidence>
<dbReference type="GO" id="GO:0005829">
    <property type="term" value="C:cytosol"/>
    <property type="evidence" value="ECO:0007669"/>
    <property type="project" value="TreeGrafter"/>
</dbReference>
<evidence type="ECO:0000259" key="8">
    <source>
        <dbReference type="PROSITE" id="PS50110"/>
    </source>
</evidence>
<evidence type="ECO:0000313" key="10">
    <source>
        <dbReference type="EMBL" id="QNM13441.1"/>
    </source>
</evidence>
<evidence type="ECO:0000256" key="2">
    <source>
        <dbReference type="ARBA" id="ARBA00023012"/>
    </source>
</evidence>
<evidence type="ECO:0000259" key="9">
    <source>
        <dbReference type="PROSITE" id="PS51755"/>
    </source>
</evidence>
<dbReference type="Gene3D" id="6.10.250.690">
    <property type="match status" value="1"/>
</dbReference>
<keyword evidence="3" id="KW-0805">Transcription regulation</keyword>
<dbReference type="GO" id="GO:0006355">
    <property type="term" value="P:regulation of DNA-templated transcription"/>
    <property type="evidence" value="ECO:0007669"/>
    <property type="project" value="InterPro"/>
</dbReference>
<sequence length="228" mass="26510">MKILIVDDEKEIANLVTIYLSNEGYEIDVFYDGKSAMEAIKKQKYDLAILDVMLPDIDGFTICKNIRETYTYPIIMLTAKEADIDKINGLMIGADDYVTKPFQPLELVARVKAQLRRYIRYNTSKKDINEVTYSGLYLDLEHHICKVNEQKVNLTPIEFSLLWYLTSHQGKVVSAKELYEAIWKEEYLTSSNNTLMVHIRHIRDKMKDDAEHPKYIKNVWGVGYKIGD</sequence>
<organism evidence="10 11">
    <name type="scientific">[Eubacterium] hominis</name>
    <dbReference type="NCBI Taxonomy" id="2764325"/>
    <lineage>
        <taxon>Bacteria</taxon>
        <taxon>Bacillati</taxon>
        <taxon>Bacillota</taxon>
        <taxon>Erysipelotrichia</taxon>
        <taxon>Erysipelotrichales</taxon>
        <taxon>Erysipelotrichaceae</taxon>
        <taxon>Amedibacillus</taxon>
    </lineage>
</organism>
<evidence type="ECO:0000256" key="6">
    <source>
        <dbReference type="PROSITE-ProRule" id="PRU00169"/>
    </source>
</evidence>
<dbReference type="Gene3D" id="1.10.10.10">
    <property type="entry name" value="Winged helix-like DNA-binding domain superfamily/Winged helix DNA-binding domain"/>
    <property type="match status" value="1"/>
</dbReference>
<dbReference type="SMART" id="SM00862">
    <property type="entry name" value="Trans_reg_C"/>
    <property type="match status" value="1"/>
</dbReference>
<evidence type="ECO:0000256" key="3">
    <source>
        <dbReference type="ARBA" id="ARBA00023015"/>
    </source>
</evidence>
<dbReference type="GO" id="GO:0000156">
    <property type="term" value="F:phosphorelay response regulator activity"/>
    <property type="evidence" value="ECO:0007669"/>
    <property type="project" value="TreeGrafter"/>
</dbReference>
<keyword evidence="4 7" id="KW-0238">DNA-binding</keyword>
<feature type="domain" description="OmpR/PhoB-type" evidence="9">
    <location>
        <begin position="128"/>
        <end position="228"/>
    </location>
</feature>
<dbReference type="NCBIfam" id="NF033117">
    <property type="entry name" value="vanR_ACDEGLN"/>
    <property type="match status" value="1"/>
</dbReference>
<proteinExistence type="predicted"/>
<dbReference type="CDD" id="cd00383">
    <property type="entry name" value="trans_reg_C"/>
    <property type="match status" value="1"/>
</dbReference>
<dbReference type="InterPro" id="IPR039420">
    <property type="entry name" value="WalR-like"/>
</dbReference>
<evidence type="ECO:0000256" key="1">
    <source>
        <dbReference type="ARBA" id="ARBA00022553"/>
    </source>
</evidence>
<reference evidence="10 11" key="1">
    <citation type="submission" date="2020-08" db="EMBL/GenBank/DDBJ databases">
        <authorList>
            <person name="Liu C."/>
            <person name="Sun Q."/>
        </authorList>
    </citation>
    <scope>NUCLEOTIDE SEQUENCE [LARGE SCALE GENOMIC DNA]</scope>
    <source>
        <strain evidence="10 11">NSJ-61</strain>
    </source>
</reference>
<dbReference type="InterPro" id="IPR016032">
    <property type="entry name" value="Sig_transdc_resp-reg_C-effctor"/>
</dbReference>
<dbReference type="InterPro" id="IPR036388">
    <property type="entry name" value="WH-like_DNA-bd_sf"/>
</dbReference>
<gene>
    <name evidence="10" type="primary">vanR</name>
    <name evidence="10" type="ORF">H9Q80_05695</name>
</gene>
<dbReference type="InterPro" id="IPR001867">
    <property type="entry name" value="OmpR/PhoB-type_DNA-bd"/>
</dbReference>
<dbReference type="PANTHER" id="PTHR48111:SF40">
    <property type="entry name" value="PHOSPHATE REGULON TRANSCRIPTIONAL REGULATORY PROTEIN PHOB"/>
    <property type="match status" value="1"/>
</dbReference>
<dbReference type="InterPro" id="IPR011006">
    <property type="entry name" value="CheY-like_superfamily"/>
</dbReference>
<dbReference type="EMBL" id="CP060636">
    <property type="protein sequence ID" value="QNM13441.1"/>
    <property type="molecule type" value="Genomic_DNA"/>
</dbReference>
<name>A0A7G9GRK9_9FIRM</name>
<dbReference type="GO" id="GO:0000976">
    <property type="term" value="F:transcription cis-regulatory region binding"/>
    <property type="evidence" value="ECO:0007669"/>
    <property type="project" value="TreeGrafter"/>
</dbReference>
<dbReference type="CDD" id="cd17574">
    <property type="entry name" value="REC_OmpR"/>
    <property type="match status" value="1"/>
</dbReference>
<keyword evidence="1 6" id="KW-0597">Phosphoprotein</keyword>
<dbReference type="SUPFAM" id="SSF52172">
    <property type="entry name" value="CheY-like"/>
    <property type="match status" value="1"/>
</dbReference>
<dbReference type="KEGG" id="ehn:H9Q80_05695"/>
<feature type="domain" description="Response regulatory" evidence="8">
    <location>
        <begin position="2"/>
        <end position="115"/>
    </location>
</feature>
<dbReference type="RefSeq" id="WP_117452490.1">
    <property type="nucleotide sequence ID" value="NZ_CP060636.1"/>
</dbReference>
<dbReference type="Gene3D" id="3.40.50.2300">
    <property type="match status" value="1"/>
</dbReference>
<feature type="DNA-binding region" description="OmpR/PhoB-type" evidence="7">
    <location>
        <begin position="128"/>
        <end position="228"/>
    </location>
</feature>
<dbReference type="AlphaFoldDB" id="A0A7G9GRK9"/>
<dbReference type="Pfam" id="PF00486">
    <property type="entry name" value="Trans_reg_C"/>
    <property type="match status" value="1"/>
</dbReference>
<dbReference type="SMART" id="SM00448">
    <property type="entry name" value="REC"/>
    <property type="match status" value="1"/>
</dbReference>
<dbReference type="GO" id="GO:0032993">
    <property type="term" value="C:protein-DNA complex"/>
    <property type="evidence" value="ECO:0007669"/>
    <property type="project" value="TreeGrafter"/>
</dbReference>
<dbReference type="PROSITE" id="PS51755">
    <property type="entry name" value="OMPR_PHOB"/>
    <property type="match status" value="1"/>
</dbReference>
<keyword evidence="2" id="KW-0902">Two-component regulatory system</keyword>
<protein>
    <submittedName>
        <fullName evidence="10">VanR-ABDEGLN family response regulator transcription factor</fullName>
    </submittedName>
</protein>
<evidence type="ECO:0000313" key="11">
    <source>
        <dbReference type="Proteomes" id="UP000515856"/>
    </source>
</evidence>
<dbReference type="SUPFAM" id="SSF46894">
    <property type="entry name" value="C-terminal effector domain of the bipartite response regulators"/>
    <property type="match status" value="1"/>
</dbReference>
<keyword evidence="11" id="KW-1185">Reference proteome</keyword>
<evidence type="ECO:0000256" key="5">
    <source>
        <dbReference type="ARBA" id="ARBA00023163"/>
    </source>
</evidence>
<accession>A0A7G9GRK9</accession>
<dbReference type="InterPro" id="IPR001789">
    <property type="entry name" value="Sig_transdc_resp-reg_receiver"/>
</dbReference>
<dbReference type="PANTHER" id="PTHR48111">
    <property type="entry name" value="REGULATOR OF RPOS"/>
    <property type="match status" value="1"/>
</dbReference>
<feature type="modified residue" description="4-aspartylphosphate" evidence="6">
    <location>
        <position position="51"/>
    </location>
</feature>
<dbReference type="FunFam" id="1.10.10.10:FF:000018">
    <property type="entry name" value="DNA-binding response regulator ResD"/>
    <property type="match status" value="1"/>
</dbReference>
<evidence type="ECO:0000256" key="7">
    <source>
        <dbReference type="PROSITE-ProRule" id="PRU01091"/>
    </source>
</evidence>
<dbReference type="PROSITE" id="PS50110">
    <property type="entry name" value="RESPONSE_REGULATORY"/>
    <property type="match status" value="1"/>
</dbReference>
<dbReference type="FunFam" id="3.40.50.2300:FF:000001">
    <property type="entry name" value="DNA-binding response regulator PhoB"/>
    <property type="match status" value="1"/>
</dbReference>